<keyword evidence="6" id="KW-1185">Reference proteome</keyword>
<evidence type="ECO:0000256" key="1">
    <source>
        <dbReference type="ARBA" id="ARBA00007629"/>
    </source>
</evidence>
<dbReference type="Proteomes" id="UP000515163">
    <property type="component" value="Unplaced"/>
</dbReference>
<dbReference type="PROSITE" id="PS50211">
    <property type="entry name" value="DENN"/>
    <property type="match status" value="1"/>
</dbReference>
<evidence type="ECO:0000256" key="2">
    <source>
        <dbReference type="ARBA" id="ARBA00015743"/>
    </source>
</evidence>
<dbReference type="InterPro" id="IPR051731">
    <property type="entry name" value="DENND11/AVL9_GEFs"/>
</dbReference>
<dbReference type="Pfam" id="PF09804">
    <property type="entry name" value="DENND11"/>
    <property type="match status" value="1"/>
</dbReference>
<dbReference type="InParanoid" id="A0A6P8I6G5"/>
<dbReference type="GeneID" id="116296422"/>
<keyword evidence="3" id="KW-0344">Guanine-nucleotide releasing factor</keyword>
<dbReference type="OrthoDB" id="2152680at2759"/>
<dbReference type="AlphaFoldDB" id="A0A6P8I6G5"/>
<evidence type="ECO:0000259" key="5">
    <source>
        <dbReference type="PROSITE" id="PS50211"/>
    </source>
</evidence>
<protein>
    <recommendedName>
        <fullName evidence="2">DENN domain-containing protein 11</fullName>
    </recommendedName>
    <alternativeName>
        <fullName evidence="4">Protein LCHN</fullName>
    </alternativeName>
</protein>
<gene>
    <name evidence="7" type="primary">LOC116296422</name>
</gene>
<dbReference type="InterPro" id="IPR037516">
    <property type="entry name" value="Tripartite_DENN"/>
</dbReference>
<evidence type="ECO:0000256" key="3">
    <source>
        <dbReference type="ARBA" id="ARBA00022658"/>
    </source>
</evidence>
<reference evidence="7" key="1">
    <citation type="submission" date="2025-08" db="UniProtKB">
        <authorList>
            <consortium name="RefSeq"/>
        </authorList>
    </citation>
    <scope>IDENTIFICATION</scope>
    <source>
        <tissue evidence="7">Tentacle</tissue>
    </source>
</reference>
<comment type="similarity">
    <text evidence="1">Belongs to the DENND11 family.</text>
</comment>
<evidence type="ECO:0000256" key="4">
    <source>
        <dbReference type="ARBA" id="ARBA00033400"/>
    </source>
</evidence>
<dbReference type="FunCoup" id="A0A6P8I6G5">
    <property type="interactions" value="507"/>
</dbReference>
<sequence length="432" mass="49548">MADDSALVEAEELPDVSYDPRGHIHQSSLQREIERPSNISLPDDVEIFAPKPNTVPDLIVAVFVVHFDTRKGNIIEWKYPKDVELSEVEFKALASGSHTITQDFIYFKTKDNLFGLSCFERITVDNAEERGSRMKSVGILCARYTSLHEHLPFLEDEVTKQLDNPGHYEDLENYYHSFKHCIVRNNFVATPPPEHLPGLEEIPVLKITHPAGCFPQFINFFGDKLFALWKLVLLQKRILFFSPPPVGVACYRVYCACLLASHGIPFGFETGSNPLFFTNVCDLETLHNEHKYIACTTEKIFETKEGVWDVYVDNQNIQAKGYLNIMTHTNHADRERFEMLDIYRRDQLINGGEVVDDEKMYTKYFVHLNNTLFQALFEVASSPDRILKAEVIQRVGLDPKADLTFLNDLTELYGIDVQIPEPTCCPFYEPIK</sequence>
<dbReference type="GO" id="GO:0005737">
    <property type="term" value="C:cytoplasm"/>
    <property type="evidence" value="ECO:0007669"/>
    <property type="project" value="TreeGrafter"/>
</dbReference>
<dbReference type="KEGG" id="aten:116296422"/>
<accession>A0A6P8I6G5</accession>
<organism evidence="6 7">
    <name type="scientific">Actinia tenebrosa</name>
    <name type="common">Australian red waratah sea anemone</name>
    <dbReference type="NCBI Taxonomy" id="6105"/>
    <lineage>
        <taxon>Eukaryota</taxon>
        <taxon>Metazoa</taxon>
        <taxon>Cnidaria</taxon>
        <taxon>Anthozoa</taxon>
        <taxon>Hexacorallia</taxon>
        <taxon>Actiniaria</taxon>
        <taxon>Actiniidae</taxon>
        <taxon>Actinia</taxon>
    </lineage>
</organism>
<proteinExistence type="inferred from homology"/>
<name>A0A6P8I6G5_ACTTE</name>
<dbReference type="PANTHER" id="PTHR31017">
    <property type="entry name" value="LATE SECRETORY PATHWAY PROTEIN AVL9-RELATED"/>
    <property type="match status" value="1"/>
</dbReference>
<evidence type="ECO:0000313" key="6">
    <source>
        <dbReference type="Proteomes" id="UP000515163"/>
    </source>
</evidence>
<evidence type="ECO:0000313" key="7">
    <source>
        <dbReference type="RefSeq" id="XP_031560300.1"/>
    </source>
</evidence>
<dbReference type="PANTHER" id="PTHR31017:SF2">
    <property type="entry name" value="DENN DOMAIN-CONTAINING PROTEIN 11"/>
    <property type="match status" value="1"/>
</dbReference>
<dbReference type="InterPro" id="IPR018626">
    <property type="entry name" value="LCHN/Anr2"/>
</dbReference>
<dbReference type="RefSeq" id="XP_031560300.1">
    <property type="nucleotide sequence ID" value="XM_031704440.1"/>
</dbReference>
<feature type="domain" description="UDENN" evidence="5">
    <location>
        <begin position="60"/>
        <end position="430"/>
    </location>
</feature>
<dbReference type="GO" id="GO:0005085">
    <property type="term" value="F:guanyl-nucleotide exchange factor activity"/>
    <property type="evidence" value="ECO:0007669"/>
    <property type="project" value="UniProtKB-KW"/>
</dbReference>